<dbReference type="InterPro" id="IPR007812">
    <property type="entry name" value="T2SS_protein-GspL"/>
</dbReference>
<keyword evidence="7 10" id="KW-0653">Protein transport</keyword>
<evidence type="ECO:0000259" key="12">
    <source>
        <dbReference type="Pfam" id="PF05134"/>
    </source>
</evidence>
<dbReference type="Gene3D" id="3.30.420.380">
    <property type="match status" value="1"/>
</dbReference>
<dbReference type="GO" id="GO:0009276">
    <property type="term" value="C:Gram-negative-bacterium-type cell wall"/>
    <property type="evidence" value="ECO:0007669"/>
    <property type="project" value="InterPro"/>
</dbReference>
<evidence type="ECO:0000256" key="6">
    <source>
        <dbReference type="ARBA" id="ARBA00022692"/>
    </source>
</evidence>
<evidence type="ECO:0000256" key="8">
    <source>
        <dbReference type="ARBA" id="ARBA00022989"/>
    </source>
</evidence>
<evidence type="ECO:0000256" key="7">
    <source>
        <dbReference type="ARBA" id="ARBA00022927"/>
    </source>
</evidence>
<dbReference type="Pfam" id="PF12693">
    <property type="entry name" value="GspL_C"/>
    <property type="match status" value="1"/>
</dbReference>
<dbReference type="InterPro" id="IPR025691">
    <property type="entry name" value="GspL_pp_dom"/>
</dbReference>
<keyword evidence="15" id="KW-1185">Reference proteome</keyword>
<feature type="domain" description="GspL periplasmic" evidence="13">
    <location>
        <begin position="284"/>
        <end position="443"/>
    </location>
</feature>
<name>A0AA37S9F7_9GAMM</name>
<dbReference type="AlphaFoldDB" id="A0AA37S9F7"/>
<sequence length="445" mass="49890">MKEKGFIFLPPNFDAFTAEEALDHLLVEFVRWSDLTRSADKHLSGVPVQEVKDFLMSYPSEQLVVILPSASVSMMEVAVPTKKARQLKQALPFIVEEQTAQDPDSLLLVSDYKPTDGQLNVTAVDRELIEKVVDLFRLIGLEITDLYGIEQLLPTLEQQLMLLTDGKMAFLSQQGKKPIYLSAQQIPWGLKKFWSHTDETASLTNVKLVLTESCEIHYSELQERIENALPESQGVEFYFDKIESIYPYLVSFAATGSNDSDYFQTLLVDSYKPKKQTNPWLALLTPTLVFGAIVLCCHLALTLYNGWQYQQKANELQAQIYSTVKRAIPSAQLSKLQSDRALRSKIKSTLMRSGSSTEAVLLDNVTSDIINALAAFSKDKAPYVQRLSYRAGTGETQLELHANSFAQVDQFKDSMDKTGYQVTVGSVTNDNGIFKGRLILQSKEG</sequence>
<evidence type="ECO:0000256" key="1">
    <source>
        <dbReference type="ARBA" id="ARBA00004377"/>
    </source>
</evidence>
<comment type="similarity">
    <text evidence="2 10">Belongs to the GSP L family.</text>
</comment>
<dbReference type="Pfam" id="PF05134">
    <property type="entry name" value="T2SSL"/>
    <property type="match status" value="1"/>
</dbReference>
<keyword evidence="4" id="KW-1003">Cell membrane</keyword>
<keyword evidence="9 11" id="KW-0472">Membrane</keyword>
<dbReference type="SUPFAM" id="SSF53067">
    <property type="entry name" value="Actin-like ATPase domain"/>
    <property type="match status" value="1"/>
</dbReference>
<evidence type="ECO:0000256" key="10">
    <source>
        <dbReference type="PIRNR" id="PIRNR015761"/>
    </source>
</evidence>
<protein>
    <recommendedName>
        <fullName evidence="10">Type II secretion system protein L</fullName>
        <shortName evidence="10">T2SS protein L</shortName>
    </recommendedName>
</protein>
<gene>
    <name evidence="14" type="ORF">GCM10007876_23160</name>
</gene>
<comment type="caution">
    <text evidence="14">The sequence shown here is derived from an EMBL/GenBank/DDBJ whole genome shotgun (WGS) entry which is preliminary data.</text>
</comment>
<dbReference type="InterPro" id="IPR043129">
    <property type="entry name" value="ATPase_NBD"/>
</dbReference>
<dbReference type="EMBL" id="BSNM01000014">
    <property type="protein sequence ID" value="GLQ31837.1"/>
    <property type="molecule type" value="Genomic_DNA"/>
</dbReference>
<keyword evidence="8 11" id="KW-1133">Transmembrane helix</keyword>
<keyword evidence="3 10" id="KW-0813">Transport</keyword>
<feature type="domain" description="GspL cytoplasmic actin-ATPase-like" evidence="12">
    <location>
        <begin position="46"/>
        <end position="215"/>
    </location>
</feature>
<accession>A0AA37S9F7</accession>
<dbReference type="GO" id="GO:0005886">
    <property type="term" value="C:plasma membrane"/>
    <property type="evidence" value="ECO:0007669"/>
    <property type="project" value="UniProtKB-SubCell"/>
</dbReference>
<feature type="transmembrane region" description="Helical" evidence="11">
    <location>
        <begin position="280"/>
        <end position="304"/>
    </location>
</feature>
<evidence type="ECO:0000313" key="14">
    <source>
        <dbReference type="EMBL" id="GLQ31837.1"/>
    </source>
</evidence>
<evidence type="ECO:0000259" key="13">
    <source>
        <dbReference type="Pfam" id="PF12693"/>
    </source>
</evidence>
<evidence type="ECO:0000256" key="2">
    <source>
        <dbReference type="ARBA" id="ARBA00005318"/>
    </source>
</evidence>
<comment type="function">
    <text evidence="10">Inner membrane component of the type II secretion system required for the energy-dependent secretion of extracellular factors such as proteases and toxins from the periplasm.</text>
</comment>
<dbReference type="InterPro" id="IPR024230">
    <property type="entry name" value="GspL_cyto_dom"/>
</dbReference>
<dbReference type="GO" id="GO:0015627">
    <property type="term" value="C:type II protein secretion system complex"/>
    <property type="evidence" value="ECO:0007669"/>
    <property type="project" value="InterPro"/>
</dbReference>
<comment type="subcellular location">
    <subcellularLocation>
        <location evidence="1">Cell inner membrane</location>
        <topology evidence="1">Single-pass membrane protein</topology>
    </subcellularLocation>
</comment>
<proteinExistence type="inferred from homology"/>
<evidence type="ECO:0000256" key="5">
    <source>
        <dbReference type="ARBA" id="ARBA00022519"/>
    </source>
</evidence>
<evidence type="ECO:0000256" key="4">
    <source>
        <dbReference type="ARBA" id="ARBA00022475"/>
    </source>
</evidence>
<organism evidence="14 15">
    <name type="scientific">Litoribrevibacter albus</name>
    <dbReference type="NCBI Taxonomy" id="1473156"/>
    <lineage>
        <taxon>Bacteria</taxon>
        <taxon>Pseudomonadati</taxon>
        <taxon>Pseudomonadota</taxon>
        <taxon>Gammaproteobacteria</taxon>
        <taxon>Oceanospirillales</taxon>
        <taxon>Oceanospirillaceae</taxon>
        <taxon>Litoribrevibacter</taxon>
    </lineage>
</organism>
<evidence type="ECO:0000313" key="15">
    <source>
        <dbReference type="Proteomes" id="UP001161389"/>
    </source>
</evidence>
<dbReference type="Gene3D" id="3.30.1360.100">
    <property type="entry name" value="General secretion pathway protein M, EpsM"/>
    <property type="match status" value="1"/>
</dbReference>
<dbReference type="RefSeq" id="WP_284381580.1">
    <property type="nucleotide sequence ID" value="NZ_BSNM01000014.1"/>
</dbReference>
<reference evidence="14" key="1">
    <citation type="journal article" date="2014" name="Int. J. Syst. Evol. Microbiol.">
        <title>Complete genome sequence of Corynebacterium casei LMG S-19264T (=DSM 44701T), isolated from a smear-ripened cheese.</title>
        <authorList>
            <consortium name="US DOE Joint Genome Institute (JGI-PGF)"/>
            <person name="Walter F."/>
            <person name="Albersmeier A."/>
            <person name="Kalinowski J."/>
            <person name="Ruckert C."/>
        </authorList>
    </citation>
    <scope>NUCLEOTIDE SEQUENCE</scope>
    <source>
        <strain evidence="14">NBRC 110071</strain>
    </source>
</reference>
<dbReference type="GO" id="GO:0015628">
    <property type="term" value="P:protein secretion by the type II secretion system"/>
    <property type="evidence" value="ECO:0007669"/>
    <property type="project" value="InterPro"/>
</dbReference>
<evidence type="ECO:0000256" key="11">
    <source>
        <dbReference type="SAM" id="Phobius"/>
    </source>
</evidence>
<keyword evidence="6 11" id="KW-0812">Transmembrane</keyword>
<dbReference type="PIRSF" id="PIRSF015761">
    <property type="entry name" value="Protein_L"/>
    <property type="match status" value="1"/>
</dbReference>
<evidence type="ECO:0000256" key="3">
    <source>
        <dbReference type="ARBA" id="ARBA00022448"/>
    </source>
</evidence>
<keyword evidence="5" id="KW-0997">Cell inner membrane</keyword>
<evidence type="ECO:0000256" key="9">
    <source>
        <dbReference type="ARBA" id="ARBA00023136"/>
    </source>
</evidence>
<dbReference type="Proteomes" id="UP001161389">
    <property type="component" value="Unassembled WGS sequence"/>
</dbReference>
<reference evidence="14" key="2">
    <citation type="submission" date="2023-01" db="EMBL/GenBank/DDBJ databases">
        <title>Draft genome sequence of Litoribrevibacter albus strain NBRC 110071.</title>
        <authorList>
            <person name="Sun Q."/>
            <person name="Mori K."/>
        </authorList>
    </citation>
    <scope>NUCLEOTIDE SEQUENCE</scope>
    <source>
        <strain evidence="14">NBRC 110071</strain>
    </source>
</reference>
<dbReference type="NCBIfam" id="TIGR01709">
    <property type="entry name" value="typeII_sec_gspL"/>
    <property type="match status" value="1"/>
</dbReference>